<accession>A0A2Z7AQM6</accession>
<dbReference type="AlphaFoldDB" id="A0A2Z7AQM6"/>
<organism evidence="2 3">
    <name type="scientific">Dorcoceras hygrometricum</name>
    <dbReference type="NCBI Taxonomy" id="472368"/>
    <lineage>
        <taxon>Eukaryota</taxon>
        <taxon>Viridiplantae</taxon>
        <taxon>Streptophyta</taxon>
        <taxon>Embryophyta</taxon>
        <taxon>Tracheophyta</taxon>
        <taxon>Spermatophyta</taxon>
        <taxon>Magnoliopsida</taxon>
        <taxon>eudicotyledons</taxon>
        <taxon>Gunneridae</taxon>
        <taxon>Pentapetalae</taxon>
        <taxon>asterids</taxon>
        <taxon>lamiids</taxon>
        <taxon>Lamiales</taxon>
        <taxon>Gesneriaceae</taxon>
        <taxon>Didymocarpoideae</taxon>
        <taxon>Trichosporeae</taxon>
        <taxon>Loxocarpinae</taxon>
        <taxon>Dorcoceras</taxon>
    </lineage>
</organism>
<feature type="compositionally biased region" description="Low complexity" evidence="1">
    <location>
        <begin position="166"/>
        <end position="176"/>
    </location>
</feature>
<evidence type="ECO:0000256" key="1">
    <source>
        <dbReference type="SAM" id="MobiDB-lite"/>
    </source>
</evidence>
<evidence type="ECO:0000313" key="2">
    <source>
        <dbReference type="EMBL" id="KZV23756.1"/>
    </source>
</evidence>
<reference evidence="2 3" key="1">
    <citation type="journal article" date="2015" name="Proc. Natl. Acad. Sci. U.S.A.">
        <title>The resurrection genome of Boea hygrometrica: A blueprint for survival of dehydration.</title>
        <authorList>
            <person name="Xiao L."/>
            <person name="Yang G."/>
            <person name="Zhang L."/>
            <person name="Yang X."/>
            <person name="Zhao S."/>
            <person name="Ji Z."/>
            <person name="Zhou Q."/>
            <person name="Hu M."/>
            <person name="Wang Y."/>
            <person name="Chen M."/>
            <person name="Xu Y."/>
            <person name="Jin H."/>
            <person name="Xiao X."/>
            <person name="Hu G."/>
            <person name="Bao F."/>
            <person name="Hu Y."/>
            <person name="Wan P."/>
            <person name="Li L."/>
            <person name="Deng X."/>
            <person name="Kuang T."/>
            <person name="Xiang C."/>
            <person name="Zhu J.K."/>
            <person name="Oliver M.J."/>
            <person name="He Y."/>
        </authorList>
    </citation>
    <scope>NUCLEOTIDE SEQUENCE [LARGE SCALE GENOMIC DNA]</scope>
    <source>
        <strain evidence="3">cv. XS01</strain>
    </source>
</reference>
<dbReference type="Proteomes" id="UP000250235">
    <property type="component" value="Unassembled WGS sequence"/>
</dbReference>
<feature type="region of interest" description="Disordered" evidence="1">
    <location>
        <begin position="159"/>
        <end position="178"/>
    </location>
</feature>
<sequence length="261" mass="29685">MQHQQHTISSLNRLQYSAYTRQKLRTSSEQNLKPDRELTSPRLQYQACVYSTVHDLALNERKTRNDTYSSRDTSSGEQCGWEKKQQHALYHFVFPPPTISGHNIDRELTDLERASNGTSLDHNGSAKLRRSENKAHAFISDRIHNSSRNTQLRTELKIKSRFQHRNQTTSTQTTNQADHAHHRLDYALRPAQSLQLSLQSPEQYALPRTARTSTAQLIQLSSDLKADNSLGIAQGTSTKSLCTPTDHARDRSCSQLSSCTR</sequence>
<proteinExistence type="predicted"/>
<evidence type="ECO:0000313" key="3">
    <source>
        <dbReference type="Proteomes" id="UP000250235"/>
    </source>
</evidence>
<keyword evidence="3" id="KW-1185">Reference proteome</keyword>
<name>A0A2Z7AQM6_9LAMI</name>
<gene>
    <name evidence="2" type="ORF">F511_32130</name>
</gene>
<protein>
    <submittedName>
        <fullName evidence="2">Uncharacterized protein</fullName>
    </submittedName>
</protein>
<dbReference type="EMBL" id="KV013383">
    <property type="protein sequence ID" value="KZV23756.1"/>
    <property type="molecule type" value="Genomic_DNA"/>
</dbReference>